<dbReference type="EMBL" id="JAYRBN010000026">
    <property type="protein sequence ID" value="KAL2749758.1"/>
    <property type="molecule type" value="Genomic_DNA"/>
</dbReference>
<evidence type="ECO:0000313" key="2">
    <source>
        <dbReference type="Proteomes" id="UP001607303"/>
    </source>
</evidence>
<keyword evidence="2" id="KW-1185">Reference proteome</keyword>
<accession>A0ABD2CX83</accession>
<dbReference type="AlphaFoldDB" id="A0ABD2CX83"/>
<gene>
    <name evidence="1" type="ORF">V1477_001829</name>
</gene>
<comment type="caution">
    <text evidence="1">The sequence shown here is derived from an EMBL/GenBank/DDBJ whole genome shotgun (WGS) entry which is preliminary data.</text>
</comment>
<reference evidence="1 2" key="1">
    <citation type="journal article" date="2024" name="Ann. Entomol. Soc. Am.">
        <title>Genomic analyses of the southern and eastern yellowjacket wasps (Hymenoptera: Vespidae) reveal evolutionary signatures of social life.</title>
        <authorList>
            <person name="Catto M.A."/>
            <person name="Caine P.B."/>
            <person name="Orr S.E."/>
            <person name="Hunt B.G."/>
            <person name="Goodisman M.A.D."/>
        </authorList>
    </citation>
    <scope>NUCLEOTIDE SEQUENCE [LARGE SCALE GENOMIC DNA]</scope>
    <source>
        <strain evidence="1">232</strain>
        <tissue evidence="1">Head and thorax</tissue>
    </source>
</reference>
<protein>
    <submittedName>
        <fullName evidence="1">Uncharacterized protein</fullName>
    </submittedName>
</protein>
<proteinExistence type="predicted"/>
<dbReference type="Proteomes" id="UP001607303">
    <property type="component" value="Unassembled WGS sequence"/>
</dbReference>
<organism evidence="1 2">
    <name type="scientific">Vespula maculifrons</name>
    <name type="common">Eastern yellow jacket</name>
    <name type="synonym">Wasp</name>
    <dbReference type="NCBI Taxonomy" id="7453"/>
    <lineage>
        <taxon>Eukaryota</taxon>
        <taxon>Metazoa</taxon>
        <taxon>Ecdysozoa</taxon>
        <taxon>Arthropoda</taxon>
        <taxon>Hexapoda</taxon>
        <taxon>Insecta</taxon>
        <taxon>Pterygota</taxon>
        <taxon>Neoptera</taxon>
        <taxon>Endopterygota</taxon>
        <taxon>Hymenoptera</taxon>
        <taxon>Apocrita</taxon>
        <taxon>Aculeata</taxon>
        <taxon>Vespoidea</taxon>
        <taxon>Vespidae</taxon>
        <taxon>Vespinae</taxon>
        <taxon>Vespula</taxon>
    </lineage>
</organism>
<sequence length="173" mass="19625">MDYYHVASKFSADRGKINRAYIVHLAQLSFRKISERSNGAYISGGIGFRLCAKLAGEIGTKVRLRLADVLLPMTKNVPNSEVALNVVQCENTQSFHETWKTDGHRSVYGSLRKKISDSGNYNGTENNKFLIVDRNDIAISFTYDFKVRFPACFSTVRTRDISSQLQDYNRNDL</sequence>
<name>A0ABD2CX83_VESMC</name>
<evidence type="ECO:0000313" key="1">
    <source>
        <dbReference type="EMBL" id="KAL2749758.1"/>
    </source>
</evidence>